<evidence type="ECO:0000259" key="7">
    <source>
        <dbReference type="Pfam" id="PF01180"/>
    </source>
</evidence>
<comment type="cofactor">
    <cofactor evidence="1">
        <name>FMN</name>
        <dbReference type="ChEBI" id="CHEBI:58210"/>
    </cofactor>
</comment>
<comment type="pathway">
    <text evidence="2">Pyrimidine metabolism; UMP biosynthesis via de novo pathway.</text>
</comment>
<dbReference type="PROSITE" id="PS00911">
    <property type="entry name" value="DHODEHASE_1"/>
    <property type="match status" value="1"/>
</dbReference>
<sequence>MRTLDRLALSLLHRLDPEVAHRLAIDALLLGWGGSAPPADDPALSMRAMGLRFPNPIGIAAGFDKSAQVVRPLARLGFGFVEAGTVTPRPQAGNPRPRLFRLPEDGAVINRMGFNNDGIDRVARRLARLHRPLPS</sequence>
<comment type="caution">
    <text evidence="8">The sequence shown here is derived from an EMBL/GenBank/DDBJ whole genome shotgun (WGS) entry which is preliminary data.</text>
</comment>
<keyword evidence="5" id="KW-0665">Pyrimidine biosynthesis</keyword>
<keyword evidence="4" id="KW-0288">FMN</keyword>
<organism evidence="8 9">
    <name type="scientific">Ameyamaea chiangmaiensis</name>
    <dbReference type="NCBI Taxonomy" id="442969"/>
    <lineage>
        <taxon>Bacteria</taxon>
        <taxon>Pseudomonadati</taxon>
        <taxon>Pseudomonadota</taxon>
        <taxon>Alphaproteobacteria</taxon>
        <taxon>Acetobacterales</taxon>
        <taxon>Acetobacteraceae</taxon>
        <taxon>Ameyamaea</taxon>
    </lineage>
</organism>
<evidence type="ECO:0000256" key="3">
    <source>
        <dbReference type="ARBA" id="ARBA00022630"/>
    </source>
</evidence>
<dbReference type="EMBL" id="JABXXR010000066">
    <property type="protein sequence ID" value="NVN40813.1"/>
    <property type="molecule type" value="Genomic_DNA"/>
</dbReference>
<dbReference type="Proteomes" id="UP000585665">
    <property type="component" value="Unassembled WGS sequence"/>
</dbReference>
<evidence type="ECO:0000256" key="2">
    <source>
        <dbReference type="ARBA" id="ARBA00004725"/>
    </source>
</evidence>
<evidence type="ECO:0000256" key="1">
    <source>
        <dbReference type="ARBA" id="ARBA00001917"/>
    </source>
</evidence>
<keyword evidence="6" id="KW-0560">Oxidoreductase</keyword>
<evidence type="ECO:0000256" key="5">
    <source>
        <dbReference type="ARBA" id="ARBA00022975"/>
    </source>
</evidence>
<dbReference type="InterPro" id="IPR005720">
    <property type="entry name" value="Dihydroorotate_DH_cat"/>
</dbReference>
<dbReference type="InterPro" id="IPR001295">
    <property type="entry name" value="Dihydroorotate_DH_CS"/>
</dbReference>
<dbReference type="SUPFAM" id="SSF51395">
    <property type="entry name" value="FMN-linked oxidoreductases"/>
    <property type="match status" value="1"/>
</dbReference>
<keyword evidence="3" id="KW-0285">Flavoprotein</keyword>
<reference evidence="8 9" key="1">
    <citation type="submission" date="2020-06" db="EMBL/GenBank/DDBJ databases">
        <title>Description of novel acetic acid bacteria.</title>
        <authorList>
            <person name="Sombolestani A."/>
        </authorList>
    </citation>
    <scope>NUCLEOTIDE SEQUENCE [LARGE SCALE GENOMIC DNA]</scope>
    <source>
        <strain evidence="8 9">LMG 27010</strain>
    </source>
</reference>
<accession>A0A850PD36</accession>
<feature type="domain" description="Dihydroorotate dehydrogenase catalytic" evidence="7">
    <location>
        <begin position="44"/>
        <end position="128"/>
    </location>
</feature>
<gene>
    <name evidence="8" type="ORF">HUK82_09585</name>
</gene>
<name>A0A850PD36_9PROT</name>
<evidence type="ECO:0000313" key="9">
    <source>
        <dbReference type="Proteomes" id="UP000585665"/>
    </source>
</evidence>
<feature type="non-terminal residue" evidence="8">
    <location>
        <position position="135"/>
    </location>
</feature>
<dbReference type="UniPathway" id="UPA00070"/>
<dbReference type="AlphaFoldDB" id="A0A850PD36"/>
<dbReference type="InterPro" id="IPR050074">
    <property type="entry name" value="DHO_dehydrogenase"/>
</dbReference>
<dbReference type="InterPro" id="IPR013785">
    <property type="entry name" value="Aldolase_TIM"/>
</dbReference>
<dbReference type="GO" id="GO:0005737">
    <property type="term" value="C:cytoplasm"/>
    <property type="evidence" value="ECO:0007669"/>
    <property type="project" value="InterPro"/>
</dbReference>
<dbReference type="Gene3D" id="3.20.20.70">
    <property type="entry name" value="Aldolase class I"/>
    <property type="match status" value="1"/>
</dbReference>
<dbReference type="PANTHER" id="PTHR48109">
    <property type="entry name" value="DIHYDROOROTATE DEHYDROGENASE (QUINONE), MITOCHONDRIAL-RELATED"/>
    <property type="match status" value="1"/>
</dbReference>
<dbReference type="PANTHER" id="PTHR48109:SF4">
    <property type="entry name" value="DIHYDROOROTATE DEHYDROGENASE (QUINONE), MITOCHONDRIAL"/>
    <property type="match status" value="1"/>
</dbReference>
<dbReference type="GO" id="GO:0044205">
    <property type="term" value="P:'de novo' UMP biosynthetic process"/>
    <property type="evidence" value="ECO:0007669"/>
    <property type="project" value="UniProtKB-UniPathway"/>
</dbReference>
<dbReference type="Pfam" id="PF01180">
    <property type="entry name" value="DHO_dh"/>
    <property type="match status" value="1"/>
</dbReference>
<protein>
    <submittedName>
        <fullName evidence="8">Dihydroorotate dehydrogenase (Quinone)</fullName>
    </submittedName>
</protein>
<proteinExistence type="predicted"/>
<evidence type="ECO:0000256" key="4">
    <source>
        <dbReference type="ARBA" id="ARBA00022643"/>
    </source>
</evidence>
<evidence type="ECO:0000313" key="8">
    <source>
        <dbReference type="EMBL" id="NVN40813.1"/>
    </source>
</evidence>
<dbReference type="GO" id="GO:0004152">
    <property type="term" value="F:dihydroorotate dehydrogenase activity"/>
    <property type="evidence" value="ECO:0007669"/>
    <property type="project" value="TreeGrafter"/>
</dbReference>
<evidence type="ECO:0000256" key="6">
    <source>
        <dbReference type="ARBA" id="ARBA00023002"/>
    </source>
</evidence>
<keyword evidence="9" id="KW-1185">Reference proteome</keyword>
<dbReference type="GO" id="GO:0006207">
    <property type="term" value="P:'de novo' pyrimidine nucleobase biosynthetic process"/>
    <property type="evidence" value="ECO:0007669"/>
    <property type="project" value="InterPro"/>
</dbReference>